<reference evidence="10 11" key="1">
    <citation type="submission" date="2012-09" db="EMBL/GenBank/DDBJ databases">
        <title>The Genome Sequence of Alloiococcus otitis ATCC 51267.</title>
        <authorList>
            <consortium name="The Broad Institute Genome Sequencing Platform"/>
            <person name="Earl A."/>
            <person name="Ward D."/>
            <person name="Feldgarden M."/>
            <person name="Gevers D."/>
            <person name="Huys G."/>
            <person name="Walker B."/>
            <person name="Young S.K."/>
            <person name="Zeng Q."/>
            <person name="Gargeya S."/>
            <person name="Fitzgerald M."/>
            <person name="Haas B."/>
            <person name="Abouelleil A."/>
            <person name="Alvarado L."/>
            <person name="Arachchi H.M."/>
            <person name="Berlin A.M."/>
            <person name="Chapman S.B."/>
            <person name="Goldberg J."/>
            <person name="Griggs A."/>
            <person name="Gujja S."/>
            <person name="Hansen M."/>
            <person name="Howarth C."/>
            <person name="Imamovic A."/>
            <person name="Larimer J."/>
            <person name="McCowen C."/>
            <person name="Montmayeur A."/>
            <person name="Murphy C."/>
            <person name="Neiman D."/>
            <person name="Pearson M."/>
            <person name="Priest M."/>
            <person name="Roberts A."/>
            <person name="Saif S."/>
            <person name="Shea T."/>
            <person name="Sisk P."/>
            <person name="Sykes S."/>
            <person name="Wortman J."/>
            <person name="Nusbaum C."/>
            <person name="Birren B."/>
        </authorList>
    </citation>
    <scope>NUCLEOTIDE SEQUENCE [LARGE SCALE GENOMIC DNA]</scope>
    <source>
        <strain evidence="10 11">ATCC 51267</strain>
    </source>
</reference>
<dbReference type="PANTHER" id="PTHR43725:SF47">
    <property type="entry name" value="UDP-GLUCOSE 4-EPIMERASE"/>
    <property type="match status" value="1"/>
</dbReference>
<evidence type="ECO:0000256" key="3">
    <source>
        <dbReference type="ARBA" id="ARBA00007637"/>
    </source>
</evidence>
<comment type="catalytic activity">
    <reaction evidence="1 8">
        <text>UDP-alpha-D-glucose = UDP-alpha-D-galactose</text>
        <dbReference type="Rhea" id="RHEA:22168"/>
        <dbReference type="ChEBI" id="CHEBI:58885"/>
        <dbReference type="ChEBI" id="CHEBI:66914"/>
        <dbReference type="EC" id="5.1.3.2"/>
    </reaction>
</comment>
<comment type="pathway">
    <text evidence="8">Carbohydrate metabolism; galactose metabolism.</text>
</comment>
<evidence type="ECO:0000313" key="10">
    <source>
        <dbReference type="EMBL" id="EKU92994.1"/>
    </source>
</evidence>
<evidence type="ECO:0000259" key="9">
    <source>
        <dbReference type="Pfam" id="PF16363"/>
    </source>
</evidence>
<dbReference type="EC" id="5.1.3.2" evidence="4 8"/>
<comment type="cofactor">
    <cofactor evidence="2 8">
        <name>NAD(+)</name>
        <dbReference type="ChEBI" id="CHEBI:57540"/>
    </cofactor>
</comment>
<evidence type="ECO:0000256" key="6">
    <source>
        <dbReference type="ARBA" id="ARBA00023027"/>
    </source>
</evidence>
<evidence type="ECO:0000313" key="11">
    <source>
        <dbReference type="Proteomes" id="UP000009875"/>
    </source>
</evidence>
<dbReference type="Gene3D" id="3.40.50.720">
    <property type="entry name" value="NAD(P)-binding Rossmann-like Domain"/>
    <property type="match status" value="1"/>
</dbReference>
<evidence type="ECO:0000256" key="8">
    <source>
        <dbReference type="RuleBase" id="RU366046"/>
    </source>
</evidence>
<comment type="subunit">
    <text evidence="8">Homodimer.</text>
</comment>
<dbReference type="NCBIfam" id="TIGR01179">
    <property type="entry name" value="galE"/>
    <property type="match status" value="1"/>
</dbReference>
<dbReference type="InterPro" id="IPR036291">
    <property type="entry name" value="NAD(P)-bd_dom_sf"/>
</dbReference>
<dbReference type="Pfam" id="PF16363">
    <property type="entry name" value="GDP_Man_Dehyd"/>
    <property type="match status" value="1"/>
</dbReference>
<dbReference type="GO" id="GO:0006012">
    <property type="term" value="P:galactose metabolic process"/>
    <property type="evidence" value="ECO:0007669"/>
    <property type="project" value="UniProtKB-UniPathway"/>
</dbReference>
<evidence type="ECO:0000256" key="7">
    <source>
        <dbReference type="ARBA" id="ARBA00023235"/>
    </source>
</evidence>
<comment type="similarity">
    <text evidence="3 8">Belongs to the NAD(P)-dependent epimerase/dehydratase family.</text>
</comment>
<dbReference type="InterPro" id="IPR016040">
    <property type="entry name" value="NAD(P)-bd_dom"/>
</dbReference>
<evidence type="ECO:0000256" key="5">
    <source>
        <dbReference type="ARBA" id="ARBA00018569"/>
    </source>
</evidence>
<dbReference type="eggNOG" id="COG1087">
    <property type="taxonomic scope" value="Bacteria"/>
</dbReference>
<proteinExistence type="inferred from homology"/>
<feature type="domain" description="NAD(P)-binding" evidence="9">
    <location>
        <begin position="4"/>
        <end position="324"/>
    </location>
</feature>
<dbReference type="Proteomes" id="UP000009875">
    <property type="component" value="Unassembled WGS sequence"/>
</dbReference>
<evidence type="ECO:0000256" key="4">
    <source>
        <dbReference type="ARBA" id="ARBA00013189"/>
    </source>
</evidence>
<dbReference type="HOGENOM" id="CLU_007383_1_10_9"/>
<comment type="caution">
    <text evidence="10">The sequence shown here is derived from an EMBL/GenBank/DDBJ whole genome shotgun (WGS) entry which is preliminary data.</text>
</comment>
<accession>K9E755</accession>
<evidence type="ECO:0000256" key="2">
    <source>
        <dbReference type="ARBA" id="ARBA00001911"/>
    </source>
</evidence>
<dbReference type="GO" id="GO:0003978">
    <property type="term" value="F:UDP-glucose 4-epimerase activity"/>
    <property type="evidence" value="ECO:0007669"/>
    <property type="project" value="UniProtKB-UniRule"/>
</dbReference>
<dbReference type="STRING" id="883081.HMPREF9698_01300"/>
<gene>
    <name evidence="10" type="ORF">HMPREF9698_01300</name>
</gene>
<dbReference type="AlphaFoldDB" id="K9E755"/>
<dbReference type="CDD" id="cd05247">
    <property type="entry name" value="UDP_G4E_1_SDR_e"/>
    <property type="match status" value="1"/>
</dbReference>
<name>K9E755_9LACT</name>
<dbReference type="UniPathway" id="UPA00214"/>
<dbReference type="InterPro" id="IPR005886">
    <property type="entry name" value="UDP_G4E"/>
</dbReference>
<dbReference type="OrthoDB" id="9801785at2"/>
<keyword evidence="8" id="KW-0119">Carbohydrate metabolism</keyword>
<organism evidence="10 11">
    <name type="scientific">Alloiococcus otitis ATCC 51267</name>
    <dbReference type="NCBI Taxonomy" id="883081"/>
    <lineage>
        <taxon>Bacteria</taxon>
        <taxon>Bacillati</taxon>
        <taxon>Bacillota</taxon>
        <taxon>Bacilli</taxon>
        <taxon>Lactobacillales</taxon>
        <taxon>Carnobacteriaceae</taxon>
        <taxon>Alloiococcus</taxon>
    </lineage>
</organism>
<keyword evidence="7 8" id="KW-0413">Isomerase</keyword>
<dbReference type="SUPFAM" id="SSF51735">
    <property type="entry name" value="NAD(P)-binding Rossmann-fold domains"/>
    <property type="match status" value="1"/>
</dbReference>
<dbReference type="RefSeq" id="WP_003778952.1">
    <property type="nucleotide sequence ID" value="NZ_JH992961.1"/>
</dbReference>
<protein>
    <recommendedName>
        <fullName evidence="5 8">UDP-glucose 4-epimerase</fullName>
        <ecNumber evidence="4 8">5.1.3.2</ecNumber>
    </recommendedName>
</protein>
<dbReference type="Gene3D" id="3.90.25.10">
    <property type="entry name" value="UDP-galactose 4-epimerase, domain 1"/>
    <property type="match status" value="1"/>
</dbReference>
<keyword evidence="6 8" id="KW-0520">NAD</keyword>
<dbReference type="NCBIfam" id="NF007956">
    <property type="entry name" value="PRK10675.1"/>
    <property type="match status" value="1"/>
</dbReference>
<evidence type="ECO:0000256" key="1">
    <source>
        <dbReference type="ARBA" id="ARBA00000083"/>
    </source>
</evidence>
<sequence>MSILVTGGAGYIGSHTLVELLNQDYDVVAVDNFSNSSPQVLKRLDQITGKPFRFYQLDINDKQALTNLFKKETIEAVIHLAGYKAVGESVAQPVKYYQNNVGGTAILMEVMNQFNCKKMVFSSSATVYGLDNEPPLTEDMPLSTINPYGRTKLFIEEILQDQVQADQNWSGVILRYFNPIGAHESGLIGEDPTDVPSNIMPYISQVAIGKLDQLSIYGKDYDTPDGTGVRDYIHVVDLARGHLNALEEVLDTKDHLEIYNLGTGKGYSVLDLVQSFTETNQVQVPYQFVDRRPGDVATSYASADKAKEGLSWQAEYDLSRMVKDSWRWQKQNPNGYQAEEG</sequence>
<dbReference type="PATRIC" id="fig|883081.3.peg.1477"/>
<dbReference type="PANTHER" id="PTHR43725">
    <property type="entry name" value="UDP-GLUCOSE 4-EPIMERASE"/>
    <property type="match status" value="1"/>
</dbReference>
<dbReference type="EMBL" id="AGXA01000029">
    <property type="protein sequence ID" value="EKU92994.1"/>
    <property type="molecule type" value="Genomic_DNA"/>
</dbReference>
<dbReference type="GO" id="GO:0005829">
    <property type="term" value="C:cytosol"/>
    <property type="evidence" value="ECO:0007669"/>
    <property type="project" value="TreeGrafter"/>
</dbReference>
<keyword evidence="11" id="KW-1185">Reference proteome</keyword>